<dbReference type="OrthoDB" id="9802674at2"/>
<sequence>MTAHHRTAASRRPQLAGAVAAAVLALGLAACETPPSPPVADRYGIEVEIRTFQASVPVGARAELPADFVTEYRRRGRGAMLLTAPPTPEGERTARRLKRWLADQAIKADIVTGYRPEAVVQASFPAAVAAVPECGNWSDGDTYNPNRMKPLNFGCAYQRNIGLMLADPGDLQQADPMGRPRAPRQVDIVESYRRGEPTATTSPAEEGRPASDITE</sequence>
<dbReference type="EMBL" id="ANHY01000007">
    <property type="protein sequence ID" value="EKV30692.1"/>
    <property type="molecule type" value="Genomic_DNA"/>
</dbReference>
<keyword evidence="3" id="KW-1185">Reference proteome</keyword>
<dbReference type="AlphaFoldDB" id="K9GZI4"/>
<evidence type="ECO:0000313" key="3">
    <source>
        <dbReference type="Proteomes" id="UP000009881"/>
    </source>
</evidence>
<organism evidence="2 3">
    <name type="scientific">Caenispirillum salinarum AK4</name>
    <dbReference type="NCBI Taxonomy" id="1238182"/>
    <lineage>
        <taxon>Bacteria</taxon>
        <taxon>Pseudomonadati</taxon>
        <taxon>Pseudomonadota</taxon>
        <taxon>Alphaproteobacteria</taxon>
        <taxon>Rhodospirillales</taxon>
        <taxon>Novispirillaceae</taxon>
        <taxon>Caenispirillum</taxon>
    </lineage>
</organism>
<dbReference type="InterPro" id="IPR019027">
    <property type="entry name" value="Pilus_biogenesis_CpaD-related"/>
</dbReference>
<dbReference type="STRING" id="1238182.C882_4029"/>
<dbReference type="Pfam" id="PF09476">
    <property type="entry name" value="Pilus_CpaD"/>
    <property type="match status" value="1"/>
</dbReference>
<evidence type="ECO:0000313" key="2">
    <source>
        <dbReference type="EMBL" id="EKV30692.1"/>
    </source>
</evidence>
<proteinExistence type="predicted"/>
<comment type="caution">
    <text evidence="2">The sequence shown here is derived from an EMBL/GenBank/DDBJ whole genome shotgun (WGS) entry which is preliminary data.</text>
</comment>
<evidence type="ECO:0000256" key="1">
    <source>
        <dbReference type="SAM" id="MobiDB-lite"/>
    </source>
</evidence>
<dbReference type="RefSeq" id="WP_009540137.1">
    <property type="nucleotide sequence ID" value="NZ_ANHY01000007.1"/>
</dbReference>
<reference evidence="2 3" key="1">
    <citation type="journal article" date="2013" name="Genome Announc.">
        <title>Draft Genome Sequence of an Alphaproteobacterium, Caenispirillum salinarum AK4(T), Isolated from a Solar Saltern.</title>
        <authorList>
            <person name="Khatri I."/>
            <person name="Singh A."/>
            <person name="Korpole S."/>
            <person name="Pinnaka A.K."/>
            <person name="Subramanian S."/>
        </authorList>
    </citation>
    <scope>NUCLEOTIDE SEQUENCE [LARGE SCALE GENOMIC DNA]</scope>
    <source>
        <strain evidence="2 3">AK4</strain>
    </source>
</reference>
<dbReference type="PROSITE" id="PS51257">
    <property type="entry name" value="PROKAR_LIPOPROTEIN"/>
    <property type="match status" value="1"/>
</dbReference>
<dbReference type="Proteomes" id="UP000009881">
    <property type="component" value="Unassembled WGS sequence"/>
</dbReference>
<name>K9GZI4_9PROT</name>
<feature type="region of interest" description="Disordered" evidence="1">
    <location>
        <begin position="173"/>
        <end position="215"/>
    </location>
</feature>
<accession>K9GZI4</accession>
<protein>
    <submittedName>
        <fullName evidence="2">Putative pilus assembly protein cpaD</fullName>
    </submittedName>
</protein>
<gene>
    <name evidence="2" type="ORF">C882_4029</name>
</gene>
<dbReference type="eggNOG" id="COG5461">
    <property type="taxonomic scope" value="Bacteria"/>
</dbReference>